<gene>
    <name evidence="5" type="ORF">METZ01_LOCUS424527</name>
</gene>
<dbReference type="AlphaFoldDB" id="A0A382XL40"/>
<dbReference type="PROSITE" id="PS01232">
    <property type="entry name" value="PNP_UDP_1"/>
    <property type="match status" value="1"/>
</dbReference>
<evidence type="ECO:0000256" key="2">
    <source>
        <dbReference type="ARBA" id="ARBA00022676"/>
    </source>
</evidence>
<comment type="similarity">
    <text evidence="1">Belongs to the PNP/UDP phosphorylase family.</text>
</comment>
<evidence type="ECO:0000256" key="1">
    <source>
        <dbReference type="ARBA" id="ARBA00010456"/>
    </source>
</evidence>
<protein>
    <recommendedName>
        <fullName evidence="4">Nucleoside phosphorylase domain-containing protein</fullName>
    </recommendedName>
</protein>
<keyword evidence="2" id="KW-0328">Glycosyltransferase</keyword>
<dbReference type="PANTHER" id="PTHR43691">
    <property type="entry name" value="URIDINE PHOSPHORYLASE"/>
    <property type="match status" value="1"/>
</dbReference>
<dbReference type="Pfam" id="PF01048">
    <property type="entry name" value="PNP_UDP_1"/>
    <property type="match status" value="1"/>
</dbReference>
<dbReference type="InterPro" id="IPR000845">
    <property type="entry name" value="Nucleoside_phosphorylase_d"/>
</dbReference>
<dbReference type="InterPro" id="IPR035994">
    <property type="entry name" value="Nucleoside_phosphorylase_sf"/>
</dbReference>
<accession>A0A382XL40</accession>
<dbReference type="EMBL" id="UINC01168576">
    <property type="protein sequence ID" value="SVD71673.1"/>
    <property type="molecule type" value="Genomic_DNA"/>
</dbReference>
<dbReference type="GO" id="GO:0016763">
    <property type="term" value="F:pentosyltransferase activity"/>
    <property type="evidence" value="ECO:0007669"/>
    <property type="project" value="InterPro"/>
</dbReference>
<dbReference type="InterPro" id="IPR018016">
    <property type="entry name" value="Nucleoside_phosphorylase_CS"/>
</dbReference>
<dbReference type="CDD" id="cd17767">
    <property type="entry name" value="UP_EcUdp-like"/>
    <property type="match status" value="1"/>
</dbReference>
<name>A0A382XL40_9ZZZZ</name>
<dbReference type="SUPFAM" id="SSF53167">
    <property type="entry name" value="Purine and uridine phosphorylases"/>
    <property type="match status" value="1"/>
</dbReference>
<dbReference type="Gene3D" id="3.40.50.1580">
    <property type="entry name" value="Nucleoside phosphorylase domain"/>
    <property type="match status" value="1"/>
</dbReference>
<feature type="non-terminal residue" evidence="5">
    <location>
        <position position="171"/>
    </location>
</feature>
<evidence type="ECO:0000259" key="4">
    <source>
        <dbReference type="Pfam" id="PF01048"/>
    </source>
</evidence>
<feature type="domain" description="Nucleoside phosphorylase" evidence="4">
    <location>
        <begin position="27"/>
        <end position="171"/>
    </location>
</feature>
<dbReference type="PANTHER" id="PTHR43691:SF11">
    <property type="entry name" value="FI09636P-RELATED"/>
    <property type="match status" value="1"/>
</dbReference>
<dbReference type="GO" id="GO:0009164">
    <property type="term" value="P:nucleoside catabolic process"/>
    <property type="evidence" value="ECO:0007669"/>
    <property type="project" value="UniProtKB-ARBA"/>
</dbReference>
<reference evidence="5" key="1">
    <citation type="submission" date="2018-05" db="EMBL/GenBank/DDBJ databases">
        <authorList>
            <person name="Lanie J.A."/>
            <person name="Ng W.-L."/>
            <person name="Kazmierczak K.M."/>
            <person name="Andrzejewski T.M."/>
            <person name="Davidsen T.M."/>
            <person name="Wayne K.J."/>
            <person name="Tettelin H."/>
            <person name="Glass J.I."/>
            <person name="Rusch D."/>
            <person name="Podicherti R."/>
            <person name="Tsui H.-C.T."/>
            <person name="Winkler M.E."/>
        </authorList>
    </citation>
    <scope>NUCLEOTIDE SEQUENCE</scope>
</reference>
<keyword evidence="3" id="KW-0808">Transferase</keyword>
<proteinExistence type="inferred from homology"/>
<organism evidence="5">
    <name type="scientific">marine metagenome</name>
    <dbReference type="NCBI Taxonomy" id="408172"/>
    <lineage>
        <taxon>unclassified sequences</taxon>
        <taxon>metagenomes</taxon>
        <taxon>ecological metagenomes</taxon>
    </lineage>
</organism>
<evidence type="ECO:0000313" key="5">
    <source>
        <dbReference type="EMBL" id="SVD71673.1"/>
    </source>
</evidence>
<dbReference type="GO" id="GO:0005829">
    <property type="term" value="C:cytosol"/>
    <property type="evidence" value="ECO:0007669"/>
    <property type="project" value="TreeGrafter"/>
</dbReference>
<evidence type="ECO:0000256" key="3">
    <source>
        <dbReference type="ARBA" id="ARBA00022679"/>
    </source>
</evidence>
<sequence>MAIFDKSTASQDVNQYCTRIKSGDVGKYVLLPGDPDRVDRIAGYLDEVELVADNREFKTIRGIYQDISVSVMSTGIGCPSASIAVEELANAGATHFIRVGSTAALQPGIRTGDIIVNTAAQRNDGTTRAYVPEGYPAVADHFLTHSLIEASEEMQKTNDFSYHVGLNACDD</sequence>